<feature type="compositionally biased region" description="Low complexity" evidence="1">
    <location>
        <begin position="73"/>
        <end position="85"/>
    </location>
</feature>
<feature type="compositionally biased region" description="Polar residues" evidence="1">
    <location>
        <begin position="1181"/>
        <end position="1197"/>
    </location>
</feature>
<feature type="compositionally biased region" description="Basic and acidic residues" evidence="1">
    <location>
        <begin position="972"/>
        <end position="982"/>
    </location>
</feature>
<dbReference type="EMBL" id="QGMK01002227">
    <property type="protein sequence ID" value="TVY59697.1"/>
    <property type="molecule type" value="Genomic_DNA"/>
</dbReference>
<evidence type="ECO:0000313" key="3">
    <source>
        <dbReference type="Proteomes" id="UP000469558"/>
    </source>
</evidence>
<proteinExistence type="predicted"/>
<evidence type="ECO:0000313" key="2">
    <source>
        <dbReference type="EMBL" id="TVY59697.1"/>
    </source>
</evidence>
<feature type="compositionally biased region" description="Polar residues" evidence="1">
    <location>
        <begin position="1141"/>
        <end position="1157"/>
    </location>
</feature>
<feature type="region of interest" description="Disordered" evidence="1">
    <location>
        <begin position="1"/>
        <end position="22"/>
    </location>
</feature>
<accession>A0A8T9BT64</accession>
<sequence>MFGNRRKRASSQSSLTGSNVNPNATTAAAQAFLKNRSSNASLASAAAGAALRSRPTTPTSVADVQTKRTLKRASSTASMASTGSSRPQLERRGSSGSMSERSFRDPSPNRASQPVPSAVDAPPVPAIPQNIQQPPIPPKSHRRANSMEAPPMRVASPPPNKATGRGSSLGPGSTPTPRRAGQRKSSLSSVSELTSTERPASRGSVNFSYPRGSRPTSPVEQRRLTSPSSQRTPLPRITSPTNQNLVYDPNTRSFLPAAEVLAIEQRLYDAANPVVKKKKQVATQPAPGSHLADGTVGGRPRGTAIDAMEAASSQSSKPAEPPAPAPALMPAPIAAAPVPKKKKKKVVVMSDSDSDQASYAPYSSDTDSDASRTGHFNTRAGALLAKKPSIVQEDREREEQEDETPPRANVTDGLRLDTGPQSTRPISPTPLPRSSAGRGHGRGQASASAAFAQERQQTRSTSQPASAPLGASAVESIPPLAAKGSIRDGRGGRVQSVSPARTHFATSTDSLQVKHNPPGRSISPRKSALKHPSTPGGPSPSDGDFVGVAQTTSETSDDLSVPRKKANRVSFDESNVVVGQAATPVTTDSPMVSSPQTKRPWYSIGRGNKKQTSMADEVDDETMKPRPALPSFGSVRKNKDKSQEEEKERPLVKPAAPSDRATSPTLFTTANGEVIDHQVGQSYDHGVGSVISQDAASKNAANISRSREPLPPQVTSVEGSGYSSDTNSSLTSLNSPLGAAKIEGGNTTDKDETSREIPTPIPQEKEGHHEGTNGAVPEISVLQATPTLEETASRREWPEMPGGWRNSNSLSDSGGSQGQEEAVSPVVEPIVEHHATDPTPDDAGIAEPDPSTPRAGSPVVGEIAIENSHAHNAILEEPEESDASVYSDAAEDLSDIEGDGFLSLDAVVESPVSPKFPMPLAFPEPESPTPKATKERAYRKSQLSKKSSEPALEEGWDKAQEYWKSLTADKKRQLEAEARAEAEGSEGSDTEIEAKSTPKPKKKKKVKMAAAPVFEQQPPSPVNNRTYMIPPGSKAGPNGHASMRSSMRAESISTAQDPHIRTSMRGPNSKRNSLRASEQPEPRGALQKKTRPMSMPASEREFKPDQAAVEDLVRKMTQAKANSRPVSTQAPSPNLRRRGSGDSNSSFKRARSGSASEIPSFRRSMRASNETNNSGRHDSPAGSSRFSLRSLSPTGSTMRRPFNSGGTTSMNSNPSNMRMSMRNSTGPAPTMRGNNSASRAKSPLRSIPGFGRSSSTKPTKQKATPKRSSRFADSSDEDEGPQTFRSRFNDSDSSDDEPLPARNAG</sequence>
<feature type="compositionally biased region" description="Polar residues" evidence="1">
    <location>
        <begin position="355"/>
        <end position="365"/>
    </location>
</feature>
<feature type="compositionally biased region" description="Polar residues" evidence="1">
    <location>
        <begin position="1065"/>
        <end position="1076"/>
    </location>
</feature>
<evidence type="ECO:0000256" key="1">
    <source>
        <dbReference type="SAM" id="MobiDB-lite"/>
    </source>
</evidence>
<feature type="region of interest" description="Disordered" evidence="1">
    <location>
        <begin position="277"/>
        <end position="671"/>
    </location>
</feature>
<feature type="compositionally biased region" description="Polar residues" evidence="1">
    <location>
        <begin position="214"/>
        <end position="249"/>
    </location>
</feature>
<gene>
    <name evidence="2" type="ORF">LSUE1_G010095</name>
</gene>
<feature type="compositionally biased region" description="Polar residues" evidence="1">
    <location>
        <begin position="10"/>
        <end position="22"/>
    </location>
</feature>
<feature type="compositionally biased region" description="Polar residues" evidence="1">
    <location>
        <begin position="805"/>
        <end position="814"/>
    </location>
</feature>
<feature type="compositionally biased region" description="Polar residues" evidence="1">
    <location>
        <begin position="1119"/>
        <end position="1132"/>
    </location>
</feature>
<feature type="compositionally biased region" description="Low complexity" evidence="1">
    <location>
        <begin position="185"/>
        <end position="197"/>
    </location>
</feature>
<feature type="compositionally biased region" description="Low complexity" evidence="1">
    <location>
        <begin position="39"/>
        <end position="54"/>
    </location>
</feature>
<dbReference type="Proteomes" id="UP000469558">
    <property type="component" value="Unassembled WGS sequence"/>
</dbReference>
<feature type="compositionally biased region" description="Polar residues" evidence="1">
    <location>
        <begin position="695"/>
        <end position="704"/>
    </location>
</feature>
<comment type="caution">
    <text evidence="2">The sequence shown here is derived from an EMBL/GenBank/DDBJ whole genome shotgun (WGS) entry which is preliminary data.</text>
</comment>
<feature type="compositionally biased region" description="Low complexity" evidence="1">
    <location>
        <begin position="532"/>
        <end position="544"/>
    </location>
</feature>
<feature type="region of interest" description="Disordered" evidence="1">
    <location>
        <begin position="972"/>
        <end position="1305"/>
    </location>
</feature>
<feature type="region of interest" description="Disordered" evidence="1">
    <location>
        <begin position="695"/>
        <end position="888"/>
    </location>
</feature>
<feature type="region of interest" description="Disordered" evidence="1">
    <location>
        <begin position="39"/>
        <end position="249"/>
    </location>
</feature>
<feature type="non-terminal residue" evidence="2">
    <location>
        <position position="1"/>
    </location>
</feature>
<reference evidence="2 3" key="1">
    <citation type="submission" date="2018-05" db="EMBL/GenBank/DDBJ databases">
        <title>Genome sequencing and assembly of the regulated plant pathogen Lachnellula willkommii and related sister species for the development of diagnostic species identification markers.</title>
        <authorList>
            <person name="Giroux E."/>
            <person name="Bilodeau G."/>
        </authorList>
    </citation>
    <scope>NUCLEOTIDE SEQUENCE [LARGE SCALE GENOMIC DNA]</scope>
    <source>
        <strain evidence="2 3">CBS 268.59</strain>
    </source>
</reference>
<keyword evidence="3" id="KW-1185">Reference proteome</keyword>
<feature type="region of interest" description="Disordered" evidence="1">
    <location>
        <begin position="918"/>
        <end position="954"/>
    </location>
</feature>
<feature type="compositionally biased region" description="Basic residues" evidence="1">
    <location>
        <begin position="998"/>
        <end position="1007"/>
    </location>
</feature>
<feature type="compositionally biased region" description="Low complexity" evidence="1">
    <location>
        <begin position="719"/>
        <end position="735"/>
    </location>
</feature>
<feature type="compositionally biased region" description="Polar residues" evidence="1">
    <location>
        <begin position="660"/>
        <end position="671"/>
    </location>
</feature>
<feature type="compositionally biased region" description="Basic and acidic residues" evidence="1">
    <location>
        <begin position="640"/>
        <end position="651"/>
    </location>
</feature>
<feature type="compositionally biased region" description="Pro residues" evidence="1">
    <location>
        <begin position="918"/>
        <end position="928"/>
    </location>
</feature>
<dbReference type="OrthoDB" id="5423926at2759"/>
<feature type="compositionally biased region" description="Low complexity" evidence="1">
    <location>
        <begin position="1203"/>
        <end position="1226"/>
    </location>
</feature>
<name>A0A8T9BT64_9HELO</name>
<protein>
    <submittedName>
        <fullName evidence="2">Uncharacterized protein</fullName>
    </submittedName>
</protein>
<feature type="compositionally biased region" description="Low complexity" evidence="1">
    <location>
        <begin position="114"/>
        <end position="133"/>
    </location>
</feature>
<feature type="compositionally biased region" description="Polar residues" evidence="1">
    <location>
        <begin position="495"/>
        <end position="513"/>
    </location>
</feature>
<feature type="compositionally biased region" description="Polar residues" evidence="1">
    <location>
        <begin position="583"/>
        <end position="597"/>
    </location>
</feature>
<feature type="compositionally biased region" description="Basic residues" evidence="1">
    <location>
        <begin position="1259"/>
        <end position="1269"/>
    </location>
</feature>
<feature type="compositionally biased region" description="Polar residues" evidence="1">
    <location>
        <begin position="454"/>
        <end position="465"/>
    </location>
</feature>
<organism evidence="2 3">
    <name type="scientific">Lachnellula suecica</name>
    <dbReference type="NCBI Taxonomy" id="602035"/>
    <lineage>
        <taxon>Eukaryota</taxon>
        <taxon>Fungi</taxon>
        <taxon>Dikarya</taxon>
        <taxon>Ascomycota</taxon>
        <taxon>Pezizomycotina</taxon>
        <taxon>Leotiomycetes</taxon>
        <taxon>Helotiales</taxon>
        <taxon>Lachnaceae</taxon>
        <taxon>Lachnellula</taxon>
    </lineage>
</organism>
<feature type="compositionally biased region" description="Pro residues" evidence="1">
    <location>
        <begin position="319"/>
        <end position="329"/>
    </location>
</feature>